<feature type="compositionally biased region" description="Basic and acidic residues" evidence="1">
    <location>
        <begin position="357"/>
        <end position="368"/>
    </location>
</feature>
<keyword evidence="3" id="KW-1185">Reference proteome</keyword>
<evidence type="ECO:0000313" key="2">
    <source>
        <dbReference type="EMBL" id="KAI9633286.1"/>
    </source>
</evidence>
<feature type="compositionally biased region" description="Acidic residues" evidence="1">
    <location>
        <begin position="38"/>
        <end position="53"/>
    </location>
</feature>
<reference evidence="2" key="1">
    <citation type="journal article" date="2022" name="G3 (Bethesda)">
        <title>High quality genome of the basidiomycete yeast Dioszegia hungarica PDD-24b-2 isolated from cloud water.</title>
        <authorList>
            <person name="Jarrige D."/>
            <person name="Haridas S."/>
            <person name="Bleykasten-Grosshans C."/>
            <person name="Joly M."/>
            <person name="Nadalig T."/>
            <person name="Sancelme M."/>
            <person name="Vuilleumier S."/>
            <person name="Grigoriev I.V."/>
            <person name="Amato P."/>
            <person name="Bringel F."/>
        </authorList>
    </citation>
    <scope>NUCLEOTIDE SEQUENCE</scope>
    <source>
        <strain evidence="2">PDD-24b-2</strain>
    </source>
</reference>
<accession>A0AA38LU08</accession>
<evidence type="ECO:0000313" key="3">
    <source>
        <dbReference type="Proteomes" id="UP001164286"/>
    </source>
</evidence>
<feature type="compositionally biased region" description="Low complexity" evidence="1">
    <location>
        <begin position="306"/>
        <end position="319"/>
    </location>
</feature>
<sequence>MPLYKITERRLKRKERDEEDGIAILKAALREEMGGGGDETDDEESESDSDSDSEGGSGSGSEEESEEEDNEVMGEEAAAGPSGATGNEDLDEDEEEDEGELSPLESLSDSEEDEDVGPPPMSVAEAAKSPIYLGSAVKNRRLGPFSRCVLCPGKLLQSETVIKQHLASSVHRRAAKRYQTRLDSSVPLETDDPREVVEQIFEALGNTQAREPKAKAKAQEQKDAAPSSPSNPKSPKPTASSTPAPPKRPNKAERRAERAKALLSRIGDKATGEPMQIAEVVADAEEKGEAVGGVKFNRAARRLLAQQAKAGGSGSAEVAGEGKKGGAAEEDAKKGEKPEAGDKEGKKGRMGKGKKDKKGEKVDAKVGKEQVTLSEGGTPAKRRKAKAPKSGE</sequence>
<dbReference type="AlphaFoldDB" id="A0AA38LU08"/>
<organism evidence="2 3">
    <name type="scientific">Dioszegia hungarica</name>
    <dbReference type="NCBI Taxonomy" id="4972"/>
    <lineage>
        <taxon>Eukaryota</taxon>
        <taxon>Fungi</taxon>
        <taxon>Dikarya</taxon>
        <taxon>Basidiomycota</taxon>
        <taxon>Agaricomycotina</taxon>
        <taxon>Tremellomycetes</taxon>
        <taxon>Tremellales</taxon>
        <taxon>Bulleribasidiaceae</taxon>
        <taxon>Dioszegia</taxon>
    </lineage>
</organism>
<feature type="compositionally biased region" description="Acidic residues" evidence="1">
    <location>
        <begin position="61"/>
        <end position="74"/>
    </location>
</feature>
<evidence type="ECO:0000256" key="1">
    <source>
        <dbReference type="SAM" id="MobiDB-lite"/>
    </source>
</evidence>
<gene>
    <name evidence="2" type="ORF">MKK02DRAFT_39266</name>
</gene>
<dbReference type="RefSeq" id="XP_052943063.1">
    <property type="nucleotide sequence ID" value="XM_053090513.1"/>
</dbReference>
<name>A0AA38LU08_9TREE</name>
<feature type="compositionally biased region" description="Low complexity" evidence="1">
    <location>
        <begin position="224"/>
        <end position="242"/>
    </location>
</feature>
<dbReference type="Proteomes" id="UP001164286">
    <property type="component" value="Unassembled WGS sequence"/>
</dbReference>
<feature type="region of interest" description="Disordered" evidence="1">
    <location>
        <begin position="306"/>
        <end position="392"/>
    </location>
</feature>
<protein>
    <submittedName>
        <fullName evidence="2">Uncharacterized protein</fullName>
    </submittedName>
</protein>
<feature type="compositionally biased region" description="Basic residues" evidence="1">
    <location>
        <begin position="380"/>
        <end position="392"/>
    </location>
</feature>
<dbReference type="EMBL" id="JAKWFO010000011">
    <property type="protein sequence ID" value="KAI9633286.1"/>
    <property type="molecule type" value="Genomic_DNA"/>
</dbReference>
<feature type="compositionally biased region" description="Basic and acidic residues" evidence="1">
    <location>
        <begin position="210"/>
        <end position="223"/>
    </location>
</feature>
<feature type="region of interest" description="Disordered" evidence="1">
    <location>
        <begin position="1"/>
        <end position="124"/>
    </location>
</feature>
<feature type="compositionally biased region" description="Acidic residues" evidence="1">
    <location>
        <begin position="88"/>
        <end position="100"/>
    </location>
</feature>
<comment type="caution">
    <text evidence="2">The sequence shown here is derived from an EMBL/GenBank/DDBJ whole genome shotgun (WGS) entry which is preliminary data.</text>
</comment>
<dbReference type="GeneID" id="77729718"/>
<feature type="compositionally biased region" description="Basic and acidic residues" evidence="1">
    <location>
        <begin position="320"/>
        <end position="347"/>
    </location>
</feature>
<feature type="region of interest" description="Disordered" evidence="1">
    <location>
        <begin position="203"/>
        <end position="274"/>
    </location>
</feature>
<proteinExistence type="predicted"/>
<feature type="compositionally biased region" description="Basic and acidic residues" evidence="1">
    <location>
        <begin position="250"/>
        <end position="271"/>
    </location>
</feature>